<dbReference type="PANTHER" id="PTHR46564">
    <property type="entry name" value="TRANSPOSASE"/>
    <property type="match status" value="1"/>
</dbReference>
<dbReference type="RefSeq" id="WP_082348832.1">
    <property type="nucleotide sequence ID" value="NZ_CP159837.1"/>
</dbReference>
<gene>
    <name evidence="2" type="ORF">ABWT76_004564</name>
</gene>
<evidence type="ECO:0000259" key="1">
    <source>
        <dbReference type="Pfam" id="PF13358"/>
    </source>
</evidence>
<evidence type="ECO:0000313" key="2">
    <source>
        <dbReference type="EMBL" id="XCM35853.1"/>
    </source>
</evidence>
<feature type="domain" description="Tc1-like transposase DDE" evidence="1">
    <location>
        <begin position="1"/>
        <end position="101"/>
    </location>
</feature>
<dbReference type="InterPro" id="IPR036397">
    <property type="entry name" value="RNaseH_sf"/>
</dbReference>
<dbReference type="GO" id="GO:0003676">
    <property type="term" value="F:nucleic acid binding"/>
    <property type="evidence" value="ECO:0007669"/>
    <property type="project" value="InterPro"/>
</dbReference>
<dbReference type="EMBL" id="CP159837">
    <property type="protein sequence ID" value="XCM35853.1"/>
    <property type="molecule type" value="Genomic_DNA"/>
</dbReference>
<dbReference type="Pfam" id="PF13358">
    <property type="entry name" value="DDE_3"/>
    <property type="match status" value="1"/>
</dbReference>
<protein>
    <submittedName>
        <fullName evidence="2">Transposase</fullName>
    </submittedName>
</protein>
<dbReference type="AlphaFoldDB" id="A0AAU8J9M4"/>
<organism evidence="2">
    <name type="scientific">Planktothricoides raciborskii GIHE-MW2</name>
    <dbReference type="NCBI Taxonomy" id="2792601"/>
    <lineage>
        <taxon>Bacteria</taxon>
        <taxon>Bacillati</taxon>
        <taxon>Cyanobacteriota</taxon>
        <taxon>Cyanophyceae</taxon>
        <taxon>Oscillatoriophycideae</taxon>
        <taxon>Oscillatoriales</taxon>
        <taxon>Oscillatoriaceae</taxon>
        <taxon>Planktothricoides</taxon>
    </lineage>
</organism>
<sequence>MIFIDETAFWVGMSREIARSEKGKKAFCLRYFYKGRKMTLIGAISIEGVVAKKAIEGSMKGEDFQEFVEPDLVPKLNPGDVVVMDNLNIHKREGIEELIAESGSPSRIFTTLLTRL</sequence>
<reference evidence="2" key="1">
    <citation type="submission" date="2024-07" db="EMBL/GenBank/DDBJ databases">
        <authorList>
            <person name="Kim Y.J."/>
            <person name="Jeong J.Y."/>
        </authorList>
    </citation>
    <scope>NUCLEOTIDE SEQUENCE</scope>
    <source>
        <strain evidence="2">GIHE-MW2</strain>
    </source>
</reference>
<dbReference type="PANTHER" id="PTHR46564:SF1">
    <property type="entry name" value="TRANSPOSASE"/>
    <property type="match status" value="1"/>
</dbReference>
<dbReference type="Gene3D" id="3.30.420.10">
    <property type="entry name" value="Ribonuclease H-like superfamily/Ribonuclease H"/>
    <property type="match status" value="1"/>
</dbReference>
<name>A0AAU8J9M4_9CYAN</name>
<accession>A0AAU8J9M4</accession>
<dbReference type="InterPro" id="IPR038717">
    <property type="entry name" value="Tc1-like_DDE_dom"/>
</dbReference>
<proteinExistence type="predicted"/>